<gene>
    <name evidence="2" type="ORF">HID58_006819</name>
    <name evidence="1" type="ORF">HID58_007929</name>
</gene>
<protein>
    <submittedName>
        <fullName evidence="1">Uncharacterized protein</fullName>
    </submittedName>
</protein>
<comment type="caution">
    <text evidence="1">The sequence shown here is derived from an EMBL/GenBank/DDBJ whole genome shotgun (WGS) entry which is preliminary data.</text>
</comment>
<dbReference type="EMBL" id="JAGKQM010000002">
    <property type="protein sequence ID" value="KAH0939358.1"/>
    <property type="molecule type" value="Genomic_DNA"/>
</dbReference>
<evidence type="ECO:0000313" key="1">
    <source>
        <dbReference type="EMBL" id="KAH0855529.1"/>
    </source>
</evidence>
<accession>A0ABQ7XHS1</accession>
<dbReference type="EMBL" id="JAGKQM010000064">
    <property type="protein sequence ID" value="KAH0855529.1"/>
    <property type="molecule type" value="Genomic_DNA"/>
</dbReference>
<evidence type="ECO:0000313" key="3">
    <source>
        <dbReference type="Proteomes" id="UP000824890"/>
    </source>
</evidence>
<keyword evidence="3" id="KW-1185">Reference proteome</keyword>
<feature type="non-terminal residue" evidence="1">
    <location>
        <position position="49"/>
    </location>
</feature>
<organism evidence="1 3">
    <name type="scientific">Brassica napus</name>
    <name type="common">Rape</name>
    <dbReference type="NCBI Taxonomy" id="3708"/>
    <lineage>
        <taxon>Eukaryota</taxon>
        <taxon>Viridiplantae</taxon>
        <taxon>Streptophyta</taxon>
        <taxon>Embryophyta</taxon>
        <taxon>Tracheophyta</taxon>
        <taxon>Spermatophyta</taxon>
        <taxon>Magnoliopsida</taxon>
        <taxon>eudicotyledons</taxon>
        <taxon>Gunneridae</taxon>
        <taxon>Pentapetalae</taxon>
        <taxon>rosids</taxon>
        <taxon>malvids</taxon>
        <taxon>Brassicales</taxon>
        <taxon>Brassicaceae</taxon>
        <taxon>Brassiceae</taxon>
        <taxon>Brassica</taxon>
    </lineage>
</organism>
<dbReference type="Proteomes" id="UP000824890">
    <property type="component" value="Unassembled WGS sequence"/>
</dbReference>
<name>A0ABQ7XHS1_BRANA</name>
<sequence>MSNRFDCLIHFSIISSSFSVTALNAQRSYKASATSMTRPAHYPATSNRF</sequence>
<evidence type="ECO:0000313" key="2">
    <source>
        <dbReference type="EMBL" id="KAH0939358.1"/>
    </source>
</evidence>
<proteinExistence type="predicted"/>
<reference evidence="1 3" key="1">
    <citation type="submission" date="2021-05" db="EMBL/GenBank/DDBJ databases">
        <title>Genome Assembly of Synthetic Allotetraploid Brassica napus Reveals Homoeologous Exchanges between Subgenomes.</title>
        <authorList>
            <person name="Davis J.T."/>
        </authorList>
    </citation>
    <scope>NUCLEOTIDE SEQUENCE [LARGE SCALE GENOMIC DNA]</scope>
    <source>
        <strain evidence="3">cv. Da-Ae</strain>
        <tissue evidence="1">Seedling</tissue>
    </source>
</reference>